<reference evidence="14" key="1">
    <citation type="submission" date="2021-02" db="EMBL/GenBank/DDBJ databases">
        <authorList>
            <person name="Nowell W R."/>
        </authorList>
    </citation>
    <scope>NUCLEOTIDE SEQUENCE</scope>
</reference>
<gene>
    <name evidence="14" type="ORF">LUA448_LOCUS30265</name>
</gene>
<dbReference type="InterPro" id="IPR009030">
    <property type="entry name" value="Growth_fac_rcpt_cys_sf"/>
</dbReference>
<protein>
    <recommendedName>
        <fullName evidence="13">EGF-like domain-containing protein</fullName>
    </recommendedName>
</protein>
<evidence type="ECO:0000256" key="11">
    <source>
        <dbReference type="PROSITE-ProRule" id="PRU00076"/>
    </source>
</evidence>
<dbReference type="PROSITE" id="PS01177">
    <property type="entry name" value="ANAPHYLATOXIN_1"/>
    <property type="match status" value="1"/>
</dbReference>
<keyword evidence="12" id="KW-0812">Transmembrane</keyword>
<dbReference type="SMART" id="SM00179">
    <property type="entry name" value="EGF_CA"/>
    <property type="match status" value="9"/>
</dbReference>
<dbReference type="GO" id="GO:0005509">
    <property type="term" value="F:calcium ion binding"/>
    <property type="evidence" value="ECO:0007669"/>
    <property type="project" value="InterPro"/>
</dbReference>
<organism evidence="14 15">
    <name type="scientific">Rotaria socialis</name>
    <dbReference type="NCBI Taxonomy" id="392032"/>
    <lineage>
        <taxon>Eukaryota</taxon>
        <taxon>Metazoa</taxon>
        <taxon>Spiralia</taxon>
        <taxon>Gnathifera</taxon>
        <taxon>Rotifera</taxon>
        <taxon>Eurotatoria</taxon>
        <taxon>Bdelloidea</taxon>
        <taxon>Philodinida</taxon>
        <taxon>Philodinidae</taxon>
        <taxon>Rotaria</taxon>
    </lineage>
</organism>
<evidence type="ECO:0000256" key="5">
    <source>
        <dbReference type="ARBA" id="ARBA00022536"/>
    </source>
</evidence>
<dbReference type="SUPFAM" id="SSF57184">
    <property type="entry name" value="Growth factor receptor domain"/>
    <property type="match status" value="2"/>
</dbReference>
<comment type="similarity">
    <text evidence="2">Belongs to the fibulin family.</text>
</comment>
<evidence type="ECO:0000256" key="1">
    <source>
        <dbReference type="ARBA" id="ARBA00004498"/>
    </source>
</evidence>
<keyword evidence="9" id="KW-1015">Disulfide bond</keyword>
<dbReference type="EMBL" id="CAJNYD010004401">
    <property type="protein sequence ID" value="CAF3597662.1"/>
    <property type="molecule type" value="Genomic_DNA"/>
</dbReference>
<dbReference type="GO" id="GO:0071944">
    <property type="term" value="C:cell periphery"/>
    <property type="evidence" value="ECO:0007669"/>
    <property type="project" value="UniProtKB-ARBA"/>
</dbReference>
<comment type="subcellular location">
    <subcellularLocation>
        <location evidence="1">Secreted</location>
        <location evidence="1">Extracellular space</location>
        <location evidence="1">Extracellular matrix</location>
    </subcellularLocation>
</comment>
<dbReference type="InterPro" id="IPR000742">
    <property type="entry name" value="EGF"/>
</dbReference>
<evidence type="ECO:0000256" key="3">
    <source>
        <dbReference type="ARBA" id="ARBA00022525"/>
    </source>
</evidence>
<evidence type="ECO:0000256" key="12">
    <source>
        <dbReference type="SAM" id="Phobius"/>
    </source>
</evidence>
<dbReference type="InterPro" id="IPR055088">
    <property type="entry name" value="Fibulin_C"/>
</dbReference>
<feature type="domain" description="EGF-like" evidence="13">
    <location>
        <begin position="380"/>
        <end position="418"/>
    </location>
</feature>
<evidence type="ECO:0000256" key="9">
    <source>
        <dbReference type="ARBA" id="ARBA00023157"/>
    </source>
</evidence>
<keyword evidence="3" id="KW-0964">Secreted</keyword>
<accession>A0A818N1I0</accession>
<dbReference type="PROSITE" id="PS01186">
    <property type="entry name" value="EGF_2"/>
    <property type="match status" value="3"/>
</dbReference>
<dbReference type="InterPro" id="IPR000152">
    <property type="entry name" value="EGF-type_Asp/Asn_hydroxyl_site"/>
</dbReference>
<dbReference type="InterPro" id="IPR049883">
    <property type="entry name" value="NOTCH1_EGF-like"/>
</dbReference>
<dbReference type="AlphaFoldDB" id="A0A818N1I0"/>
<dbReference type="Pfam" id="PF22914">
    <property type="entry name" value="Fibulin_C"/>
    <property type="match status" value="1"/>
</dbReference>
<dbReference type="FunFam" id="2.10.25.10:FF:000139">
    <property type="entry name" value="Fibulin-1"/>
    <property type="match status" value="1"/>
</dbReference>
<dbReference type="Proteomes" id="UP000663833">
    <property type="component" value="Unassembled WGS sequence"/>
</dbReference>
<evidence type="ECO:0000256" key="6">
    <source>
        <dbReference type="ARBA" id="ARBA00022729"/>
    </source>
</evidence>
<evidence type="ECO:0000256" key="2">
    <source>
        <dbReference type="ARBA" id="ARBA00006127"/>
    </source>
</evidence>
<evidence type="ECO:0000256" key="7">
    <source>
        <dbReference type="ARBA" id="ARBA00022737"/>
    </source>
</evidence>
<keyword evidence="5 11" id="KW-0245">EGF-like domain</keyword>
<dbReference type="Pfam" id="PF07645">
    <property type="entry name" value="EGF_CA"/>
    <property type="match status" value="8"/>
</dbReference>
<evidence type="ECO:0000313" key="15">
    <source>
        <dbReference type="Proteomes" id="UP000663833"/>
    </source>
</evidence>
<keyword evidence="12" id="KW-0472">Membrane</keyword>
<sequence length="726" mass="81874">MQIALVQKIMYMFLNITAVLLVHITISSLTANAFRNSADECCQAGRLQAEHNKTCTMLTHALPGDSHTNATNYCPYLSHICCLSSLRHYFCEEGLNTALRLLPCNETKLQNKDTYKICCRCCELGVQAGRHFEDCEPVPVLDEKCGEQFTNCCKKSKSLNCHAGFEMGDQGRCRDINECLLSPCPDTMKCENTPGSYQCIEGCESGYVWSLKQGECRDIDECALNKHNCTYGQRCENMPGSYRCIRERNCGTGYQVDPNTQTCMDIDECDQGIDECRQVIAIFWPGYICKNVPGTYRCLPQNCTTGEKFNAFFGRCERVQCQPGFNSSSFGKCIDINECAQKPSPCKPGERCDNTVGSYRCVQTFSCASGLEMKDLKCLDIDECSIGNHTCPAPATCKNTYGSFYCECPAGFVFKYGVCVDDDECSRSNTICPTNSFCRNTPGSYACDCTAGYKMIAERAFCDDIDECQISPDTCEQKCVNVQGSYYCLCKEGYRLNNDKRTCRDLDECSMIKSLCQYHCVNTQGSYKCICPTGFSLERGRQCQDIDECTLGTHSCRSQDACVNILGGYRCYHVTCPDGYEKAGNTRCQLSTRWCQEHINDKDLRCTIRKPVKHVYSFISLPAKMRTPIEIFRIRNSQLQSNQHAEFDLRLITAVDPYTKLSETSLENFQLKAYPPHNSHLLVVKELSAFQEIELQIEMKIYTNNALNSVSIMKILIYVSQYDLHP</sequence>
<keyword evidence="8" id="KW-0106">Calcium</keyword>
<evidence type="ECO:0000259" key="13">
    <source>
        <dbReference type="PROSITE" id="PS50026"/>
    </source>
</evidence>
<dbReference type="InterPro" id="IPR018097">
    <property type="entry name" value="EGF_Ca-bd_CS"/>
</dbReference>
<keyword evidence="7" id="KW-0677">Repeat</keyword>
<feature type="domain" description="EGF-like" evidence="13">
    <location>
        <begin position="505"/>
        <end position="544"/>
    </location>
</feature>
<dbReference type="PROSITE" id="PS00010">
    <property type="entry name" value="ASX_HYDROXYL"/>
    <property type="match status" value="4"/>
</dbReference>
<dbReference type="SUPFAM" id="SSF57196">
    <property type="entry name" value="EGF/Laminin"/>
    <property type="match status" value="3"/>
</dbReference>
<dbReference type="Gene3D" id="2.10.25.10">
    <property type="entry name" value="Laminin"/>
    <property type="match status" value="9"/>
</dbReference>
<evidence type="ECO:0000256" key="8">
    <source>
        <dbReference type="ARBA" id="ARBA00022837"/>
    </source>
</evidence>
<keyword evidence="12" id="KW-1133">Transmembrane helix</keyword>
<keyword evidence="4" id="KW-0272">Extracellular matrix</keyword>
<dbReference type="GO" id="GO:0005576">
    <property type="term" value="C:extracellular region"/>
    <property type="evidence" value="ECO:0007669"/>
    <property type="project" value="InterPro"/>
</dbReference>
<comment type="caution">
    <text evidence="14">The sequence shown here is derived from an EMBL/GenBank/DDBJ whole genome shotgun (WGS) entry which is preliminary data.</text>
</comment>
<feature type="domain" description="EGF-like" evidence="13">
    <location>
        <begin position="464"/>
        <end position="504"/>
    </location>
</feature>
<dbReference type="SMART" id="SM00181">
    <property type="entry name" value="EGF"/>
    <property type="match status" value="8"/>
</dbReference>
<feature type="domain" description="EGF-like" evidence="13">
    <location>
        <begin position="421"/>
        <end position="463"/>
    </location>
</feature>
<evidence type="ECO:0000256" key="10">
    <source>
        <dbReference type="ARBA" id="ARBA00023180"/>
    </source>
</evidence>
<dbReference type="CDD" id="cd00054">
    <property type="entry name" value="EGF_CA"/>
    <property type="match status" value="6"/>
</dbReference>
<dbReference type="PANTHER" id="PTHR24039">
    <property type="entry name" value="FIBRILLIN-RELATED"/>
    <property type="match status" value="1"/>
</dbReference>
<dbReference type="FunFam" id="2.10.25.10:FF:000038">
    <property type="entry name" value="Fibrillin 2"/>
    <property type="match status" value="3"/>
</dbReference>
<name>A0A818N1I0_9BILA</name>
<dbReference type="FunFam" id="2.10.25.10:FF:000014">
    <property type="entry name" value="Latent-transforming growth factor beta-binding protein 3"/>
    <property type="match status" value="1"/>
</dbReference>
<evidence type="ECO:0000256" key="4">
    <source>
        <dbReference type="ARBA" id="ARBA00022530"/>
    </source>
</evidence>
<dbReference type="PANTHER" id="PTHR24039:SF33">
    <property type="entry name" value="EGF-CONTAINING FIBULIN-LIKE EXTRACELLULAR MATRIX PROTEIN 1"/>
    <property type="match status" value="1"/>
</dbReference>
<dbReference type="InterPro" id="IPR000020">
    <property type="entry name" value="Anaphylatoxin/fibulin"/>
</dbReference>
<dbReference type="PROSITE" id="PS50026">
    <property type="entry name" value="EGF_3"/>
    <property type="match status" value="4"/>
</dbReference>
<dbReference type="PROSITE" id="PS01187">
    <property type="entry name" value="EGF_CA"/>
    <property type="match status" value="3"/>
</dbReference>
<evidence type="ECO:0000313" key="14">
    <source>
        <dbReference type="EMBL" id="CAF3597662.1"/>
    </source>
</evidence>
<keyword evidence="10" id="KW-0325">Glycoprotein</keyword>
<keyword evidence="6" id="KW-0732">Signal</keyword>
<dbReference type="InterPro" id="IPR001881">
    <property type="entry name" value="EGF-like_Ca-bd_dom"/>
</dbReference>
<feature type="transmembrane region" description="Helical" evidence="12">
    <location>
        <begin position="12"/>
        <end position="34"/>
    </location>
</feature>
<comment type="caution">
    <text evidence="11">Lacks conserved residue(s) required for the propagation of feature annotation.</text>
</comment>
<proteinExistence type="inferred from homology"/>
<dbReference type="FunFam" id="2.10.25.10:FF:000010">
    <property type="entry name" value="Pro-epidermal growth factor"/>
    <property type="match status" value="1"/>
</dbReference>